<organism evidence="2 3">
    <name type="scientific">Microcystis aeruginosa NIES-2549</name>
    <dbReference type="NCBI Taxonomy" id="1641812"/>
    <lineage>
        <taxon>Bacteria</taxon>
        <taxon>Bacillati</taxon>
        <taxon>Cyanobacteriota</taxon>
        <taxon>Cyanophyceae</taxon>
        <taxon>Oscillatoriophycideae</taxon>
        <taxon>Chroococcales</taxon>
        <taxon>Microcystaceae</taxon>
        <taxon>Microcystis</taxon>
    </lineage>
</organism>
<name>A0A0F6U4A5_MICAE</name>
<sequence length="38" mass="4358">MPKHIVFTLNLVFVNYAPIFWLDIAVISTDSPSHKDEV</sequence>
<dbReference type="HOGENOM" id="CLU_3330139_0_0_3"/>
<dbReference type="EMBL" id="CP011304">
    <property type="protein sequence ID" value="AKE64421.1"/>
    <property type="molecule type" value="Genomic_DNA"/>
</dbReference>
<accession>A0A0F6U4A5</accession>
<dbReference type="AlphaFoldDB" id="A0A0F6U4A5"/>
<evidence type="ECO:0000256" key="1">
    <source>
        <dbReference type="SAM" id="Phobius"/>
    </source>
</evidence>
<keyword evidence="1" id="KW-0812">Transmembrane</keyword>
<evidence type="ECO:0000313" key="2">
    <source>
        <dbReference type="EMBL" id="AKE64421.1"/>
    </source>
</evidence>
<keyword evidence="1" id="KW-0472">Membrane</keyword>
<feature type="transmembrane region" description="Helical" evidence="1">
    <location>
        <begin position="7"/>
        <end position="28"/>
    </location>
</feature>
<keyword evidence="1" id="KW-1133">Transmembrane helix</keyword>
<proteinExistence type="predicted"/>
<reference evidence="2 3" key="1">
    <citation type="journal article" date="2015" name="Genome Announc.">
        <title>Complete Genome Sequence of Microcystis aeruginosa NIES-2549, a Bloom-Forming Cyanobacterium from Lake Kasumigaura, Japan.</title>
        <authorList>
            <person name="Yamaguchi H."/>
            <person name="Suzuki S."/>
            <person name="Tanabe Y."/>
            <person name="Osana Y."/>
            <person name="Shimura Y."/>
            <person name="Ishida K."/>
            <person name="Kawachi M."/>
        </authorList>
    </citation>
    <scope>NUCLEOTIDE SEQUENCE [LARGE SCALE GENOMIC DNA]</scope>
    <source>
        <strain evidence="2 3">NIES-2549</strain>
    </source>
</reference>
<gene>
    <name evidence="2" type="ORF">MYAER_2073</name>
</gene>
<protein>
    <submittedName>
        <fullName evidence="2">Uncharacterized protein</fullName>
    </submittedName>
</protein>
<evidence type="ECO:0000313" key="3">
    <source>
        <dbReference type="Proteomes" id="UP000034103"/>
    </source>
</evidence>
<dbReference type="Proteomes" id="UP000034103">
    <property type="component" value="Chromosome"/>
</dbReference>